<dbReference type="PROSITE" id="PS01174">
    <property type="entry name" value="LIPASE_GDXG_SER"/>
    <property type="match status" value="1"/>
</dbReference>
<dbReference type="InterPro" id="IPR029058">
    <property type="entry name" value="AB_hydrolase_fold"/>
</dbReference>
<keyword evidence="2" id="KW-0378">Hydrolase</keyword>
<evidence type="ECO:0000256" key="1">
    <source>
        <dbReference type="ARBA" id="ARBA00010515"/>
    </source>
</evidence>
<dbReference type="PANTHER" id="PTHR48081">
    <property type="entry name" value="AB HYDROLASE SUPERFAMILY PROTEIN C4A8.06C"/>
    <property type="match status" value="1"/>
</dbReference>
<dbReference type="InterPro" id="IPR013094">
    <property type="entry name" value="AB_hydrolase_3"/>
</dbReference>
<sequence>MAHRKSWLARQPVKTVYTVCAAVRAIARLSFLSIYYIPHSLRPRKTWTWKLALGSEATRLSVVYVTAIQLQVPMSLEPGDEGERFVKCSPRADLQAFYSGILQSNKNIQPETLGGTWYPHCYDKDTSNKVVLHFHGGAFVLLDSREEYCGHGLRTLSEQFDGIPVFCPEYRLATSPTGKWPAPLQDAVTSYLYLLYELNIDPSRIILSGDSAGGTLALALLRYIISSQSRVGVNALPLPVAVLLWSPWVNGHGTDDEANKDNRNKGIDTIGPGFLKWGLQELTDNETIISSSDPYLCPLAAPFKTDSVPLWMQIGTAELFYNPVQKFAKKMRAVGNTVHLYEIPDAVHDPLISWKLGFQEELKEGMRQAWDMVNNTTNGRVE</sequence>
<name>A0A1Q5QA57_TALAT</name>
<comment type="caution">
    <text evidence="5">The sequence shown here is derived from an EMBL/GenBank/DDBJ whole genome shotgun (WGS) entry which is preliminary data.</text>
</comment>
<evidence type="ECO:0000313" key="6">
    <source>
        <dbReference type="Proteomes" id="UP000214365"/>
    </source>
</evidence>
<dbReference type="SUPFAM" id="SSF53474">
    <property type="entry name" value="alpha/beta-Hydrolases"/>
    <property type="match status" value="1"/>
</dbReference>
<reference evidence="5 6" key="1">
    <citation type="submission" date="2015-06" db="EMBL/GenBank/DDBJ databases">
        <title>Talaromyces atroroseus IBT 11181 draft genome.</title>
        <authorList>
            <person name="Rasmussen K.B."/>
            <person name="Rasmussen S."/>
            <person name="Petersen B."/>
            <person name="Sicheritz-Ponten T."/>
            <person name="Mortensen U.H."/>
            <person name="Thrane U."/>
        </authorList>
    </citation>
    <scope>NUCLEOTIDE SEQUENCE [LARGE SCALE GENOMIC DNA]</scope>
    <source>
        <strain evidence="5 6">IBT 11181</strain>
    </source>
</reference>
<dbReference type="Pfam" id="PF07859">
    <property type="entry name" value="Abhydrolase_3"/>
    <property type="match status" value="1"/>
</dbReference>
<evidence type="ECO:0000313" key="5">
    <source>
        <dbReference type="EMBL" id="OKL62812.1"/>
    </source>
</evidence>
<feature type="active site" evidence="3">
    <location>
        <position position="211"/>
    </location>
</feature>
<dbReference type="InterPro" id="IPR033140">
    <property type="entry name" value="Lipase_GDXG_put_SER_AS"/>
</dbReference>
<feature type="domain" description="Alpha/beta hydrolase fold-3" evidence="4">
    <location>
        <begin position="131"/>
        <end position="349"/>
    </location>
</feature>
<evidence type="ECO:0000256" key="3">
    <source>
        <dbReference type="PROSITE-ProRule" id="PRU10038"/>
    </source>
</evidence>
<dbReference type="OrthoDB" id="2152029at2759"/>
<dbReference type="GeneID" id="31001626"/>
<dbReference type="STRING" id="1441469.A0A1Q5QA57"/>
<dbReference type="GO" id="GO:0016787">
    <property type="term" value="F:hydrolase activity"/>
    <property type="evidence" value="ECO:0007669"/>
    <property type="project" value="UniProtKB-KW"/>
</dbReference>
<organism evidence="5 6">
    <name type="scientific">Talaromyces atroroseus</name>
    <dbReference type="NCBI Taxonomy" id="1441469"/>
    <lineage>
        <taxon>Eukaryota</taxon>
        <taxon>Fungi</taxon>
        <taxon>Dikarya</taxon>
        <taxon>Ascomycota</taxon>
        <taxon>Pezizomycotina</taxon>
        <taxon>Eurotiomycetes</taxon>
        <taxon>Eurotiomycetidae</taxon>
        <taxon>Eurotiales</taxon>
        <taxon>Trichocomaceae</taxon>
        <taxon>Talaromyces</taxon>
        <taxon>Talaromyces sect. Trachyspermi</taxon>
    </lineage>
</organism>
<evidence type="ECO:0000256" key="2">
    <source>
        <dbReference type="ARBA" id="ARBA00022801"/>
    </source>
</evidence>
<comment type="similarity">
    <text evidence="1">Belongs to the 'GDXG' lipolytic enzyme family.</text>
</comment>
<dbReference type="Proteomes" id="UP000214365">
    <property type="component" value="Unassembled WGS sequence"/>
</dbReference>
<dbReference type="Gene3D" id="3.40.50.1820">
    <property type="entry name" value="alpha/beta hydrolase"/>
    <property type="match status" value="1"/>
</dbReference>
<dbReference type="InterPro" id="IPR050300">
    <property type="entry name" value="GDXG_lipolytic_enzyme"/>
</dbReference>
<dbReference type="RefSeq" id="XP_020122933.1">
    <property type="nucleotide sequence ID" value="XM_020261583.1"/>
</dbReference>
<gene>
    <name evidence="5" type="ORF">UA08_01871</name>
</gene>
<proteinExistence type="inferred from homology"/>
<dbReference type="PANTHER" id="PTHR48081:SF8">
    <property type="entry name" value="ALPHA_BETA HYDROLASE FOLD-3 DOMAIN-CONTAINING PROTEIN-RELATED"/>
    <property type="match status" value="1"/>
</dbReference>
<protein>
    <recommendedName>
        <fullName evidence="4">Alpha/beta hydrolase fold-3 domain-containing protein</fullName>
    </recommendedName>
</protein>
<accession>A0A1Q5QA57</accession>
<keyword evidence="6" id="KW-1185">Reference proteome</keyword>
<dbReference type="AlphaFoldDB" id="A0A1Q5QA57"/>
<evidence type="ECO:0000259" key="4">
    <source>
        <dbReference type="Pfam" id="PF07859"/>
    </source>
</evidence>
<dbReference type="EMBL" id="LFMY01000002">
    <property type="protein sequence ID" value="OKL62812.1"/>
    <property type="molecule type" value="Genomic_DNA"/>
</dbReference>